<organism evidence="1 2">
    <name type="scientific">Potamilus streckersoni</name>
    <dbReference type="NCBI Taxonomy" id="2493646"/>
    <lineage>
        <taxon>Eukaryota</taxon>
        <taxon>Metazoa</taxon>
        <taxon>Spiralia</taxon>
        <taxon>Lophotrochozoa</taxon>
        <taxon>Mollusca</taxon>
        <taxon>Bivalvia</taxon>
        <taxon>Autobranchia</taxon>
        <taxon>Heteroconchia</taxon>
        <taxon>Palaeoheterodonta</taxon>
        <taxon>Unionida</taxon>
        <taxon>Unionoidea</taxon>
        <taxon>Unionidae</taxon>
        <taxon>Ambleminae</taxon>
        <taxon>Lampsilini</taxon>
        <taxon>Potamilus</taxon>
    </lineage>
</organism>
<comment type="caution">
    <text evidence="1">The sequence shown here is derived from an EMBL/GenBank/DDBJ whole genome shotgun (WGS) entry which is preliminary data.</text>
</comment>
<name>A0AAE0W5I8_9BIVA</name>
<dbReference type="Proteomes" id="UP001195483">
    <property type="component" value="Unassembled WGS sequence"/>
</dbReference>
<reference evidence="1" key="2">
    <citation type="journal article" date="2021" name="Genome Biol. Evol.">
        <title>Developing a high-quality reference genome for a parasitic bivalve with doubly uniparental inheritance (Bivalvia: Unionida).</title>
        <authorList>
            <person name="Smith C.H."/>
        </authorList>
    </citation>
    <scope>NUCLEOTIDE SEQUENCE</scope>
    <source>
        <strain evidence="1">CHS0354</strain>
        <tissue evidence="1">Mantle</tissue>
    </source>
</reference>
<accession>A0AAE0W5I8</accession>
<reference evidence="1" key="3">
    <citation type="submission" date="2023-05" db="EMBL/GenBank/DDBJ databases">
        <authorList>
            <person name="Smith C.H."/>
        </authorList>
    </citation>
    <scope>NUCLEOTIDE SEQUENCE</scope>
    <source>
        <strain evidence="1">CHS0354</strain>
        <tissue evidence="1">Mantle</tissue>
    </source>
</reference>
<dbReference type="AlphaFoldDB" id="A0AAE0W5I8"/>
<dbReference type="EMBL" id="JAEAOA010000165">
    <property type="protein sequence ID" value="KAK3602296.1"/>
    <property type="molecule type" value="Genomic_DNA"/>
</dbReference>
<protein>
    <submittedName>
        <fullName evidence="1">Uncharacterized protein</fullName>
    </submittedName>
</protein>
<keyword evidence="2" id="KW-1185">Reference proteome</keyword>
<reference evidence="1" key="1">
    <citation type="journal article" date="2021" name="Genome Biol. Evol.">
        <title>A High-Quality Reference Genome for a Parasitic Bivalve with Doubly Uniparental Inheritance (Bivalvia: Unionida).</title>
        <authorList>
            <person name="Smith C.H."/>
        </authorList>
    </citation>
    <scope>NUCLEOTIDE SEQUENCE</scope>
    <source>
        <strain evidence="1">CHS0354</strain>
    </source>
</reference>
<evidence type="ECO:0000313" key="1">
    <source>
        <dbReference type="EMBL" id="KAK3602296.1"/>
    </source>
</evidence>
<proteinExistence type="predicted"/>
<sequence>MLDMREQELILQINQHCQDKVNVLDQQKARLEEFKMEMNDSISFTHGVLTGYSKTGFLQVRGRINKRHENLYARRFDHCPHATANMTFNAVNLGADFQKHVLTLGNVESFDIDPEHCKIKMSDCQVGQPSKVIKVFLFDREGRPFPEEKADVQVRILDTSNHPLTPFCNAVHSDKDNSFFLELIRDEHGVFIADVYVCGIEIGEKIKFVIKDNKPFFL</sequence>
<evidence type="ECO:0000313" key="2">
    <source>
        <dbReference type="Proteomes" id="UP001195483"/>
    </source>
</evidence>
<gene>
    <name evidence="1" type="ORF">CHS0354_001732</name>
</gene>